<keyword evidence="1" id="KW-0472">Membrane</keyword>
<keyword evidence="1" id="KW-1133">Transmembrane helix</keyword>
<proteinExistence type="predicted"/>
<dbReference type="Gene3D" id="1.20.144.10">
    <property type="entry name" value="Phosphatidic acid phosphatase type 2/haloperoxidase"/>
    <property type="match status" value="1"/>
</dbReference>
<dbReference type="RefSeq" id="WP_184706912.1">
    <property type="nucleotide sequence ID" value="NZ_JACHBG010000009.1"/>
</dbReference>
<dbReference type="SUPFAM" id="SSF48317">
    <property type="entry name" value="Acid phosphatase/Vanadium-dependent haloperoxidase"/>
    <property type="match status" value="1"/>
</dbReference>
<dbReference type="Proteomes" id="UP000565576">
    <property type="component" value="Unassembled WGS sequence"/>
</dbReference>
<accession>A0A7X0MDR0</accession>
<feature type="transmembrane region" description="Helical" evidence="1">
    <location>
        <begin position="68"/>
        <end position="89"/>
    </location>
</feature>
<dbReference type="InterPro" id="IPR036938">
    <property type="entry name" value="PAP2/HPO_sf"/>
</dbReference>
<reference evidence="3 4" key="1">
    <citation type="submission" date="2020-08" db="EMBL/GenBank/DDBJ databases">
        <title>Genomic Encyclopedia of Type Strains, Phase IV (KMG-V): Genome sequencing to study the core and pangenomes of soil and plant-associated prokaryotes.</title>
        <authorList>
            <person name="Whitman W."/>
        </authorList>
    </citation>
    <scope>NUCLEOTIDE SEQUENCE [LARGE SCALE GENOMIC DNA]</scope>
    <source>
        <strain evidence="3 4">SEMIA 4060</strain>
    </source>
</reference>
<name>A0A7X0MDR0_9HYPH</name>
<protein>
    <submittedName>
        <fullName evidence="3">Membrane-associated phospholipid phosphatase</fullName>
    </submittedName>
</protein>
<dbReference type="InterPro" id="IPR026841">
    <property type="entry name" value="Aur1/Ipt1"/>
</dbReference>
<sequence>MLDVSKPRLLLLAGTPVSYFAIWILAKISGLQLELKATLGSIFAIALTICAVSIFATKRKMLTLRAVVECMGCGLLLILPNVIATYLAMRANFPLADAQLSRLDSWLGVDWRSAMIWLDKNGLLAEILNQAYRTFSYQLLLFPLILIVAKRSARAYQMIIAYALICFIASGISTLWPAVGTYVFYNFDPTTLQNIDPTYGYEFLAQFQTVREDPNFVWSLEKSSGILTFPSVHAATATLCAWAMWDLRLFRYPALALNIAMALSAVPSANHYVVDVLAGCLVGLCAIAAVVWLTKTSKVPALADINSSSLPSYP</sequence>
<dbReference type="GO" id="GO:0016020">
    <property type="term" value="C:membrane"/>
    <property type="evidence" value="ECO:0007669"/>
    <property type="project" value="UniProtKB-SubCell"/>
</dbReference>
<comment type="caution">
    <text evidence="3">The sequence shown here is derived from an EMBL/GenBank/DDBJ whole genome shotgun (WGS) entry which is preliminary data.</text>
</comment>
<evidence type="ECO:0000313" key="3">
    <source>
        <dbReference type="EMBL" id="MBB6486696.1"/>
    </source>
</evidence>
<evidence type="ECO:0000313" key="4">
    <source>
        <dbReference type="Proteomes" id="UP000565576"/>
    </source>
</evidence>
<keyword evidence="1" id="KW-0812">Transmembrane</keyword>
<feature type="transmembrane region" description="Helical" evidence="1">
    <location>
        <begin position="9"/>
        <end position="26"/>
    </location>
</feature>
<organism evidence="3 4">
    <name type="scientific">Rhizobium lusitanum</name>
    <dbReference type="NCBI Taxonomy" id="293958"/>
    <lineage>
        <taxon>Bacteria</taxon>
        <taxon>Pseudomonadati</taxon>
        <taxon>Pseudomonadota</taxon>
        <taxon>Alphaproteobacteria</taxon>
        <taxon>Hyphomicrobiales</taxon>
        <taxon>Rhizobiaceae</taxon>
        <taxon>Rhizobium/Agrobacterium group</taxon>
        <taxon>Rhizobium</taxon>
    </lineage>
</organism>
<feature type="transmembrane region" description="Helical" evidence="1">
    <location>
        <begin position="131"/>
        <end position="149"/>
    </location>
</feature>
<evidence type="ECO:0000256" key="1">
    <source>
        <dbReference type="SAM" id="Phobius"/>
    </source>
</evidence>
<dbReference type="Pfam" id="PF14378">
    <property type="entry name" value="PAP2_3"/>
    <property type="match status" value="1"/>
</dbReference>
<gene>
    <name evidence="3" type="ORF">GGD46_003995</name>
</gene>
<feature type="transmembrane region" description="Helical" evidence="1">
    <location>
        <begin position="38"/>
        <end position="56"/>
    </location>
</feature>
<feature type="domain" description="Inositolphosphotransferase Aur1/Ipt1" evidence="2">
    <location>
        <begin position="99"/>
        <end position="288"/>
    </location>
</feature>
<dbReference type="AlphaFoldDB" id="A0A7X0MDR0"/>
<feature type="transmembrane region" description="Helical" evidence="1">
    <location>
        <begin position="161"/>
        <end position="185"/>
    </location>
</feature>
<feature type="transmembrane region" description="Helical" evidence="1">
    <location>
        <begin position="276"/>
        <end position="294"/>
    </location>
</feature>
<dbReference type="EMBL" id="JACHBG010000009">
    <property type="protein sequence ID" value="MBB6486696.1"/>
    <property type="molecule type" value="Genomic_DNA"/>
</dbReference>
<evidence type="ECO:0000259" key="2">
    <source>
        <dbReference type="Pfam" id="PF14378"/>
    </source>
</evidence>